<accession>A0A1Q2LIV0</accession>
<evidence type="ECO:0000313" key="2">
    <source>
        <dbReference type="Proteomes" id="UP000188298"/>
    </source>
</evidence>
<dbReference type="RefSeq" id="WP_077389413.1">
    <property type="nucleotide sequence ID" value="NZ_CP019645.1"/>
</dbReference>
<protein>
    <submittedName>
        <fullName evidence="1">Uncharacterized protein</fullName>
    </submittedName>
</protein>
<sequence>MHEQFKQNIAKIDALAINFYEKDVIRSAYYNHLNNIPIANHALSLLKQHGITFFNGEMRINNDREERKKLYKRRENRTININTSNTYQNSFLDKNKPNANVLEKMLAEAEVTHNETKKLIEDCIRLTNECFTKGERSYSMTLNMIETLDSHTQTSMQALSNFVQPFLNLFTGLQPQAQKEILENSNVLIAKIAQAKDTSAALCIKLSTIKAHKDMPKEKDFIQYLENTIDKFDKYVE</sequence>
<name>A0A1Q2LIV0_9HELI</name>
<proteinExistence type="predicted"/>
<dbReference type="EMBL" id="CP019645">
    <property type="protein sequence ID" value="AQQ60329.1"/>
    <property type="molecule type" value="Genomic_DNA"/>
</dbReference>
<dbReference type="AlphaFoldDB" id="A0A1Q2LIV0"/>
<organism evidence="1 2">
    <name type="scientific">Helicobacter bilis</name>
    <dbReference type="NCBI Taxonomy" id="37372"/>
    <lineage>
        <taxon>Bacteria</taxon>
        <taxon>Pseudomonadati</taxon>
        <taxon>Campylobacterota</taxon>
        <taxon>Epsilonproteobacteria</taxon>
        <taxon>Campylobacterales</taxon>
        <taxon>Helicobacteraceae</taxon>
        <taxon>Helicobacter</taxon>
    </lineage>
</organism>
<dbReference type="KEGG" id="hbl:XJ32_09770"/>
<gene>
    <name evidence="1" type="ORF">XJ32_09770</name>
</gene>
<dbReference type="Proteomes" id="UP000188298">
    <property type="component" value="Chromosome"/>
</dbReference>
<evidence type="ECO:0000313" key="1">
    <source>
        <dbReference type="EMBL" id="AQQ60329.1"/>
    </source>
</evidence>
<reference evidence="1 2" key="1">
    <citation type="submission" date="2017-02" db="EMBL/GenBank/DDBJ databases">
        <title>Whole genome sequencing of Helicobacter bilis strain AAQJH.</title>
        <authorList>
            <person name="Conlan S."/>
            <person name="Thomas P.J."/>
            <person name="Mullikin J."/>
            <person name="Palmore T.N."/>
            <person name="Frank K.M."/>
            <person name="Segre J.A."/>
        </authorList>
    </citation>
    <scope>NUCLEOTIDE SEQUENCE [LARGE SCALE GENOMIC DNA]</scope>
    <source>
        <strain evidence="1 2">AAQJH</strain>
    </source>
</reference>